<dbReference type="Pfam" id="PF01398">
    <property type="entry name" value="JAB"/>
    <property type="match status" value="1"/>
</dbReference>
<feature type="domain" description="MPN" evidence="4">
    <location>
        <begin position="20"/>
        <end position="155"/>
    </location>
</feature>
<dbReference type="SMART" id="SM00232">
    <property type="entry name" value="JAB_MPN"/>
    <property type="match status" value="1"/>
</dbReference>
<proteinExistence type="inferred from homology"/>
<comment type="similarity">
    <text evidence="1 2">Belongs to the peptidase M67A family. CSN6 subfamily.</text>
</comment>
<organism evidence="5 6">
    <name type="scientific">Thamnocephalis sphaerospora</name>
    <dbReference type="NCBI Taxonomy" id="78915"/>
    <lineage>
        <taxon>Eukaryota</taxon>
        <taxon>Fungi</taxon>
        <taxon>Fungi incertae sedis</taxon>
        <taxon>Zoopagomycota</taxon>
        <taxon>Zoopagomycotina</taxon>
        <taxon>Zoopagomycetes</taxon>
        <taxon>Zoopagales</taxon>
        <taxon>Sigmoideomycetaceae</taxon>
        <taxon>Thamnocephalis</taxon>
    </lineage>
</organism>
<evidence type="ECO:0000256" key="2">
    <source>
        <dbReference type="RuleBase" id="RU367006"/>
    </source>
</evidence>
<evidence type="ECO:0000259" key="4">
    <source>
        <dbReference type="PROSITE" id="PS50249"/>
    </source>
</evidence>
<dbReference type="InterPro" id="IPR037518">
    <property type="entry name" value="MPN"/>
</dbReference>
<dbReference type="GO" id="GO:0005737">
    <property type="term" value="C:cytoplasm"/>
    <property type="evidence" value="ECO:0007669"/>
    <property type="project" value="UniProtKB-SubCell"/>
</dbReference>
<dbReference type="PANTHER" id="PTHR10540">
    <property type="entry name" value="EUKARYOTIC TRANSLATION INITIATION FACTOR 3 SUBUNIT F-RELATED"/>
    <property type="match status" value="1"/>
</dbReference>
<comment type="function">
    <text evidence="2">Component of the COP9 signalosome complex (CSN), a complex involved in various cellular and developmental processes.</text>
</comment>
<dbReference type="Pfam" id="PF13012">
    <property type="entry name" value="MitMem_reg"/>
    <property type="match status" value="1"/>
</dbReference>
<sequence>MEDSASPFVLDRPSNSGLQVLLHPLALLNMSDHYTRTSIQFPSENRFVLGALYGTQSGREVSIHTTFELLCVANKRIDGEYFLTKTEQMKQVFSDYDVLGWYLVSSNDLNEVDLSLHEQMQIFNENPLYLRLDPRALSVVTGTLPATIYDTETVPSDGKMVTRFATIPYTLETADAERIAVDHAAKLGVLGEHVPGEKDSALFTQITNQRGAVKMLRDRVYLLRQYVSAVKQGKLPPNAELLREIAGVLHRLPVIEQDDEWSQHYSQEQEDATLTAHLSTLTKAISNLHEASGMGRKGRAMGKRPMQGPSPHQPMRPRMQGGYRG</sequence>
<gene>
    <name evidence="5" type="ORF">THASP1DRAFT_30380</name>
</gene>
<accession>A0A4P9XPJ5</accession>
<feature type="region of interest" description="Disordered" evidence="3">
    <location>
        <begin position="292"/>
        <end position="325"/>
    </location>
</feature>
<evidence type="ECO:0000256" key="1">
    <source>
        <dbReference type="ARBA" id="ARBA00010893"/>
    </source>
</evidence>
<keyword evidence="2" id="KW-0539">Nucleus</keyword>
<dbReference type="InterPro" id="IPR000555">
    <property type="entry name" value="JAMM/MPN+_dom"/>
</dbReference>
<keyword evidence="2" id="KW-0736">Signalosome</keyword>
<protein>
    <recommendedName>
        <fullName evidence="2">COP9 signalosome complex subunit 6</fullName>
    </recommendedName>
</protein>
<dbReference type="OrthoDB" id="1378at2759"/>
<evidence type="ECO:0000313" key="5">
    <source>
        <dbReference type="EMBL" id="RKP07802.1"/>
    </source>
</evidence>
<dbReference type="GO" id="GO:0000338">
    <property type="term" value="P:protein deneddylation"/>
    <property type="evidence" value="ECO:0007669"/>
    <property type="project" value="InterPro"/>
</dbReference>
<dbReference type="Gene3D" id="3.40.140.10">
    <property type="entry name" value="Cytidine Deaminase, domain 2"/>
    <property type="match status" value="1"/>
</dbReference>
<dbReference type="Proteomes" id="UP000271241">
    <property type="component" value="Unassembled WGS sequence"/>
</dbReference>
<dbReference type="InterPro" id="IPR024969">
    <property type="entry name" value="EIF3F/CSN6-like_C"/>
</dbReference>
<keyword evidence="2" id="KW-0963">Cytoplasm</keyword>
<name>A0A4P9XPJ5_9FUNG</name>
<evidence type="ECO:0000313" key="6">
    <source>
        <dbReference type="Proteomes" id="UP000271241"/>
    </source>
</evidence>
<dbReference type="PROSITE" id="PS50249">
    <property type="entry name" value="MPN"/>
    <property type="match status" value="1"/>
</dbReference>
<dbReference type="InterPro" id="IPR033859">
    <property type="entry name" value="MPN_CSN6"/>
</dbReference>
<dbReference type="CDD" id="cd08063">
    <property type="entry name" value="MPN_CSN6"/>
    <property type="match status" value="1"/>
</dbReference>
<dbReference type="AlphaFoldDB" id="A0A4P9XPJ5"/>
<dbReference type="PANTHER" id="PTHR10540:SF8">
    <property type="entry name" value="COP9 SIGNALOSOME COMPLEX SUBUNIT 6"/>
    <property type="match status" value="1"/>
</dbReference>
<dbReference type="EMBL" id="KZ992671">
    <property type="protein sequence ID" value="RKP07802.1"/>
    <property type="molecule type" value="Genomic_DNA"/>
</dbReference>
<dbReference type="STRING" id="78915.A0A4P9XPJ5"/>
<dbReference type="GO" id="GO:0008180">
    <property type="term" value="C:COP9 signalosome"/>
    <property type="evidence" value="ECO:0007669"/>
    <property type="project" value="UniProtKB-UniRule"/>
</dbReference>
<reference evidence="6" key="1">
    <citation type="journal article" date="2018" name="Nat. Microbiol.">
        <title>Leveraging single-cell genomics to expand the fungal tree of life.</title>
        <authorList>
            <person name="Ahrendt S.R."/>
            <person name="Quandt C.A."/>
            <person name="Ciobanu D."/>
            <person name="Clum A."/>
            <person name="Salamov A."/>
            <person name="Andreopoulos B."/>
            <person name="Cheng J.F."/>
            <person name="Woyke T."/>
            <person name="Pelin A."/>
            <person name="Henrissat B."/>
            <person name="Reynolds N.K."/>
            <person name="Benny G.L."/>
            <person name="Smith M.E."/>
            <person name="James T.Y."/>
            <person name="Grigoriev I.V."/>
        </authorList>
    </citation>
    <scope>NUCLEOTIDE SEQUENCE [LARGE SCALE GENOMIC DNA]</scope>
    <source>
        <strain evidence="6">RSA 1356</strain>
    </source>
</reference>
<comment type="subcellular location">
    <subcellularLocation>
        <location evidence="2">Cytoplasm</location>
    </subcellularLocation>
    <subcellularLocation>
        <location evidence="2">Nucleus</location>
    </subcellularLocation>
</comment>
<dbReference type="GO" id="GO:0008237">
    <property type="term" value="F:metallopeptidase activity"/>
    <property type="evidence" value="ECO:0007669"/>
    <property type="project" value="InterPro"/>
</dbReference>
<evidence type="ECO:0000256" key="3">
    <source>
        <dbReference type="SAM" id="MobiDB-lite"/>
    </source>
</evidence>
<keyword evidence="6" id="KW-1185">Reference proteome</keyword>